<feature type="region of interest" description="Disordered" evidence="4">
    <location>
        <begin position="250"/>
        <end position="276"/>
    </location>
</feature>
<gene>
    <name evidence="8 9" type="primary">LOC105261458</name>
</gene>
<dbReference type="Gene3D" id="1.10.10.60">
    <property type="entry name" value="Homeodomain-like"/>
    <property type="match status" value="2"/>
</dbReference>
<dbReference type="GO" id="GO:0005634">
    <property type="term" value="C:nucleus"/>
    <property type="evidence" value="ECO:0007669"/>
    <property type="project" value="UniProtKB-SubCell"/>
</dbReference>
<evidence type="ECO:0000256" key="4">
    <source>
        <dbReference type="SAM" id="MobiDB-lite"/>
    </source>
</evidence>
<evidence type="ECO:0000313" key="6">
    <source>
        <dbReference type="EnsemblMetazoa" id="MDOA015962-PA"/>
    </source>
</evidence>
<dbReference type="RefSeq" id="XP_058978386.1">
    <property type="nucleotide sequence ID" value="XM_059122403.1"/>
</dbReference>
<dbReference type="EnsemblMetazoa" id="MDOA015962-RA">
    <property type="protein sequence ID" value="MDOA015962-PA"/>
    <property type="gene ID" value="MDOA015962"/>
</dbReference>
<evidence type="ECO:0000313" key="7">
    <source>
        <dbReference type="Proteomes" id="UP001652621"/>
    </source>
</evidence>
<dbReference type="PROSITE" id="PS51253">
    <property type="entry name" value="HTH_CENPB"/>
    <property type="match status" value="1"/>
</dbReference>
<dbReference type="GO" id="GO:0003677">
    <property type="term" value="F:DNA binding"/>
    <property type="evidence" value="ECO:0007669"/>
    <property type="project" value="UniProtKB-KW"/>
</dbReference>
<dbReference type="PANTHER" id="PTHR19303:SF52">
    <property type="entry name" value="TIGGER TRANSPOSABLE ELEMENT-DERIVED PROTEIN 6"/>
    <property type="match status" value="1"/>
</dbReference>
<keyword evidence="7" id="KW-1185">Reference proteome</keyword>
<dbReference type="InterPro" id="IPR007889">
    <property type="entry name" value="HTH_Psq"/>
</dbReference>
<dbReference type="AlphaFoldDB" id="A0A1I8NJ24"/>
<accession>A0A1I8NJ24</accession>
<proteinExistence type="predicted"/>
<protein>
    <submittedName>
        <fullName evidence="8 9">Tigger transposable element-derived protein 1</fullName>
    </submittedName>
</protein>
<evidence type="ECO:0000313" key="8">
    <source>
        <dbReference type="RefSeq" id="XP_058978386.1"/>
    </source>
</evidence>
<name>A0A1I8NJ24_MUSDO</name>
<dbReference type="OrthoDB" id="7995304at2759"/>
<dbReference type="InterPro" id="IPR009057">
    <property type="entry name" value="Homeodomain-like_sf"/>
</dbReference>
<dbReference type="InterPro" id="IPR050863">
    <property type="entry name" value="CenT-Element_Derived"/>
</dbReference>
<dbReference type="Pfam" id="PF03221">
    <property type="entry name" value="HTH_Tnp_Tc5"/>
    <property type="match status" value="1"/>
</dbReference>
<dbReference type="VEuPathDB" id="VectorBase:MDOA015962"/>
<feature type="region of interest" description="Disordered" evidence="4">
    <location>
        <begin position="150"/>
        <end position="170"/>
    </location>
</feature>
<evidence type="ECO:0000259" key="5">
    <source>
        <dbReference type="PROSITE" id="PS51253"/>
    </source>
</evidence>
<feature type="compositionally biased region" description="Basic and acidic residues" evidence="4">
    <location>
        <begin position="264"/>
        <end position="276"/>
    </location>
</feature>
<dbReference type="Pfam" id="PF04218">
    <property type="entry name" value="CENP-B_N"/>
    <property type="match status" value="1"/>
</dbReference>
<comment type="subcellular location">
    <subcellularLocation>
        <location evidence="1">Nucleus</location>
    </subcellularLocation>
</comment>
<keyword evidence="3" id="KW-0539">Nucleus</keyword>
<organism evidence="6">
    <name type="scientific">Musca domestica</name>
    <name type="common">House fly</name>
    <dbReference type="NCBI Taxonomy" id="7370"/>
    <lineage>
        <taxon>Eukaryota</taxon>
        <taxon>Metazoa</taxon>
        <taxon>Ecdysozoa</taxon>
        <taxon>Arthropoda</taxon>
        <taxon>Hexapoda</taxon>
        <taxon>Insecta</taxon>
        <taxon>Pterygota</taxon>
        <taxon>Neoptera</taxon>
        <taxon>Endopterygota</taxon>
        <taxon>Diptera</taxon>
        <taxon>Brachycera</taxon>
        <taxon>Muscomorpha</taxon>
        <taxon>Muscoidea</taxon>
        <taxon>Muscidae</taxon>
        <taxon>Musca</taxon>
    </lineage>
</organism>
<dbReference type="SMART" id="SM00674">
    <property type="entry name" value="CENPB"/>
    <property type="match status" value="1"/>
</dbReference>
<dbReference type="STRING" id="7370.A0A1I8NJ24"/>
<reference evidence="6" key="1">
    <citation type="submission" date="2020-05" db="UniProtKB">
        <authorList>
            <consortium name="EnsemblMetazoa"/>
        </authorList>
    </citation>
    <scope>IDENTIFICATION</scope>
    <source>
        <strain evidence="6">Aabys</strain>
    </source>
</reference>
<evidence type="ECO:0000256" key="3">
    <source>
        <dbReference type="ARBA" id="ARBA00023242"/>
    </source>
</evidence>
<evidence type="ECO:0000313" key="9">
    <source>
        <dbReference type="RefSeq" id="XP_058978387.1"/>
    </source>
</evidence>
<reference evidence="8 9" key="2">
    <citation type="submission" date="2025-05" db="UniProtKB">
        <authorList>
            <consortium name="RefSeq"/>
        </authorList>
    </citation>
    <scope>IDENTIFICATION</scope>
    <source>
        <strain evidence="8 9">Aabys</strain>
        <tissue evidence="8 9">Whole body</tissue>
    </source>
</reference>
<dbReference type="VEuPathDB" id="VectorBase:MDOMA2_018057"/>
<dbReference type="Proteomes" id="UP001652621">
    <property type="component" value="Unplaced"/>
</dbReference>
<evidence type="ECO:0000256" key="1">
    <source>
        <dbReference type="ARBA" id="ARBA00004123"/>
    </source>
</evidence>
<feature type="domain" description="HTH CENPB-type" evidence="5">
    <location>
        <begin position="71"/>
        <end position="153"/>
    </location>
</feature>
<keyword evidence="2" id="KW-0238">DNA-binding</keyword>
<dbReference type="GeneID" id="105261458"/>
<dbReference type="RefSeq" id="XP_058978387.1">
    <property type="nucleotide sequence ID" value="XM_059122404.1"/>
</dbReference>
<dbReference type="PANTHER" id="PTHR19303">
    <property type="entry name" value="TRANSPOSON"/>
    <property type="match status" value="1"/>
</dbReference>
<dbReference type="SUPFAM" id="SSF46689">
    <property type="entry name" value="Homeodomain-like"/>
    <property type="match status" value="2"/>
</dbReference>
<evidence type="ECO:0000256" key="2">
    <source>
        <dbReference type="ARBA" id="ARBA00023125"/>
    </source>
</evidence>
<dbReference type="InterPro" id="IPR006600">
    <property type="entry name" value="HTH_CenpB_DNA-bd_dom"/>
</dbReference>
<sequence>MSSNSPEVKPKRKAISLDTKIKVLNLLALGKRATAVGRHFGISEATVRTIKKKESAIRRSVRFGTEESVKTTLHTRNSAKEKMEKILVMCIEKMVQQGKPVKSGIIKKTAIDIYNRLNEAEADNPTHSKNCVFAASNGWLKRFRERHNIKLRPGDKSDDEDGDENPLLNTNNGLEVLHSDFLNHGLELARQLGEHFQQCDPDKERAANFRRQLELLMAPYKDMYRNISLNQTEYSEFSSINDFDPVSVKEEANDYKEEEEERELIEIQEIKLEPTK</sequence>